<gene>
    <name evidence="2" type="ORF">NONO_c64920</name>
</gene>
<proteinExistence type="predicted"/>
<dbReference type="EMBL" id="CP006850">
    <property type="protein sequence ID" value="AHH21262.1"/>
    <property type="molecule type" value="Genomic_DNA"/>
</dbReference>
<dbReference type="InterPro" id="IPR016181">
    <property type="entry name" value="Acyl_CoA_acyltransferase"/>
</dbReference>
<sequence>MVSCLVVPVLGDGVIRLRAFDAADAGLIVEAGRDPLIPSITTVPAHGDEGDARAFIARQHERAISGQGWSFVIAEAGTDAAVGQIGLWRRDIRHGRASVGYWVAQRFRGRGYATRALRVLTSWGAALDEVSRLELYVEPWNEGSWRAAESAGYEREGLLRRWQVIDGRPRDMYMYAHLPPLRSD</sequence>
<dbReference type="GO" id="GO:0005737">
    <property type="term" value="C:cytoplasm"/>
    <property type="evidence" value="ECO:0007669"/>
    <property type="project" value="TreeGrafter"/>
</dbReference>
<protein>
    <submittedName>
        <fullName evidence="2">Putative acetyltransferase</fullName>
    </submittedName>
</protein>
<evidence type="ECO:0000313" key="2">
    <source>
        <dbReference type="EMBL" id="AHH21262.1"/>
    </source>
</evidence>
<dbReference type="STRING" id="1415166.NONO_c64920"/>
<accession>W5TPR7</accession>
<dbReference type="PROSITE" id="PS51186">
    <property type="entry name" value="GNAT"/>
    <property type="match status" value="1"/>
</dbReference>
<dbReference type="eggNOG" id="COG1670">
    <property type="taxonomic scope" value="Bacteria"/>
</dbReference>
<dbReference type="InterPro" id="IPR000182">
    <property type="entry name" value="GNAT_dom"/>
</dbReference>
<dbReference type="InterPro" id="IPR051908">
    <property type="entry name" value="Ribosomal_N-acetyltransferase"/>
</dbReference>
<reference evidence="2 3" key="1">
    <citation type="journal article" date="2014" name="Appl. Environ. Microbiol.">
        <title>Insights into the Microbial Degradation of Rubber and Gutta-Percha by Analysis of the Complete Genome of Nocardia nova SH22a.</title>
        <authorList>
            <person name="Luo Q."/>
            <person name="Hiessl S."/>
            <person name="Poehlein A."/>
            <person name="Daniel R."/>
            <person name="Steinbuchel A."/>
        </authorList>
    </citation>
    <scope>NUCLEOTIDE SEQUENCE [LARGE SCALE GENOMIC DNA]</scope>
    <source>
        <strain evidence="2">SH22a</strain>
    </source>
</reference>
<evidence type="ECO:0000259" key="1">
    <source>
        <dbReference type="PROSITE" id="PS51186"/>
    </source>
</evidence>
<dbReference type="KEGG" id="nno:NONO_c64920"/>
<dbReference type="GO" id="GO:1990189">
    <property type="term" value="F:protein N-terminal-serine acetyltransferase activity"/>
    <property type="evidence" value="ECO:0007669"/>
    <property type="project" value="TreeGrafter"/>
</dbReference>
<organism evidence="2 3">
    <name type="scientific">Nocardia nova SH22a</name>
    <dbReference type="NCBI Taxonomy" id="1415166"/>
    <lineage>
        <taxon>Bacteria</taxon>
        <taxon>Bacillati</taxon>
        <taxon>Actinomycetota</taxon>
        <taxon>Actinomycetes</taxon>
        <taxon>Mycobacteriales</taxon>
        <taxon>Nocardiaceae</taxon>
        <taxon>Nocardia</taxon>
    </lineage>
</organism>
<dbReference type="SUPFAM" id="SSF55729">
    <property type="entry name" value="Acyl-CoA N-acyltransferases (Nat)"/>
    <property type="match status" value="1"/>
</dbReference>
<dbReference type="AlphaFoldDB" id="W5TPR7"/>
<dbReference type="PANTHER" id="PTHR43441:SF10">
    <property type="entry name" value="ACETYLTRANSFERASE"/>
    <property type="match status" value="1"/>
</dbReference>
<dbReference type="PANTHER" id="PTHR43441">
    <property type="entry name" value="RIBOSOMAL-PROTEIN-SERINE ACETYLTRANSFERASE"/>
    <property type="match status" value="1"/>
</dbReference>
<keyword evidence="2" id="KW-0808">Transferase</keyword>
<feature type="domain" description="N-acetyltransferase" evidence="1">
    <location>
        <begin position="15"/>
        <end position="179"/>
    </location>
</feature>
<dbReference type="PATRIC" id="fig|1415166.3.peg.6674"/>
<dbReference type="Gene3D" id="3.40.630.30">
    <property type="match status" value="1"/>
</dbReference>
<dbReference type="Proteomes" id="UP000019150">
    <property type="component" value="Chromosome"/>
</dbReference>
<dbReference type="RefSeq" id="WP_202807949.1">
    <property type="nucleotide sequence ID" value="NZ_CP006850.1"/>
</dbReference>
<dbReference type="GO" id="GO:0008999">
    <property type="term" value="F:protein-N-terminal-alanine acetyltransferase activity"/>
    <property type="evidence" value="ECO:0007669"/>
    <property type="project" value="TreeGrafter"/>
</dbReference>
<name>W5TPR7_9NOCA</name>
<evidence type="ECO:0000313" key="3">
    <source>
        <dbReference type="Proteomes" id="UP000019150"/>
    </source>
</evidence>
<dbReference type="Pfam" id="PF13302">
    <property type="entry name" value="Acetyltransf_3"/>
    <property type="match status" value="1"/>
</dbReference>
<keyword evidence="3" id="KW-1185">Reference proteome</keyword>
<dbReference type="HOGENOM" id="CLU_013985_3_4_11"/>